<feature type="domain" description="Metalloprotease TldD/E C-terminal" evidence="1">
    <location>
        <begin position="201"/>
        <end position="416"/>
    </location>
</feature>
<dbReference type="Proteomes" id="UP000060043">
    <property type="component" value="Chromosome"/>
</dbReference>
<evidence type="ECO:0000313" key="5">
    <source>
        <dbReference type="Proteomes" id="UP000065473"/>
    </source>
</evidence>
<reference evidence="4 5" key="1">
    <citation type="submission" date="2015-12" db="EMBL/GenBank/DDBJ databases">
        <title>A stable core within a dynamic pangenome in Sulfolobus acidocaldarius.</title>
        <authorList>
            <person name="Anderson R."/>
            <person name="Kouris A."/>
            <person name="Seward C."/>
            <person name="Campbell K."/>
            <person name="Whitaker R."/>
        </authorList>
    </citation>
    <scope>NUCLEOTIDE SEQUENCE [LARGE SCALE GENOMIC DNA]</scope>
    <source>
        <strain evidence="2 5">GG12-C01-09</strain>
        <strain evidence="3 4">NG05B_CO5_07</strain>
    </source>
</reference>
<dbReference type="InterPro" id="IPR045569">
    <property type="entry name" value="Metalloprtase-TldD/E_C"/>
</dbReference>
<dbReference type="Proteomes" id="UP000065473">
    <property type="component" value="Chromosome"/>
</dbReference>
<dbReference type="STRING" id="1435377.SUSAZ_04705"/>
<sequence>MNENLISVLNKLRGFDEVEVGENKVTRLLIKFVNSEVATIQKLIDVNYGIMVRKGNRYFMYSGTNLDVEEAKNGFEVSSGAQLYPILSRNDREFVIDQNNENLREIVEKERIDGIISEIGKAELPISGVISIYETTTNLVTSYGFNGSERRYKIDGYVRAFNKEYSGQWAFFSESPNDIKDTIKKAVEFASITNRVKLDDGKYNVVMSPLVVANLMGFFADFASAFSVITGSSFLAKFKVGDRIASDLLTISDIPIKAGIRSFDDEAEFTRDKKIIDSGIFQSLLFNNELGQLMGQKSTGNAGIISPNAFAIDLQEGNMGVESMTSGNVILLNNVWYTRFQNYYEGSFSTVGRDAVVVYKDGKPIGVADRIRISDTLPNILRNVQALSKEKYGIRWWDATLPTYSPFILVENVNISSSK</sequence>
<dbReference type="Pfam" id="PF19289">
    <property type="entry name" value="PmbA_TldD_3rd"/>
    <property type="match status" value="1"/>
</dbReference>
<evidence type="ECO:0000313" key="4">
    <source>
        <dbReference type="Proteomes" id="UP000060043"/>
    </source>
</evidence>
<dbReference type="Gene3D" id="3.30.2290.10">
    <property type="entry name" value="PmbA/TldD superfamily"/>
    <property type="match status" value="1"/>
</dbReference>
<dbReference type="PANTHER" id="PTHR43666:SF1">
    <property type="entry name" value="CONSERVED PROTEIN"/>
    <property type="match status" value="1"/>
</dbReference>
<dbReference type="GO" id="GO:0006508">
    <property type="term" value="P:proteolysis"/>
    <property type="evidence" value="ECO:0007669"/>
    <property type="project" value="InterPro"/>
</dbReference>
<dbReference type="SUPFAM" id="SSF111283">
    <property type="entry name" value="Putative modulator of DNA gyrase, PmbA/TldD"/>
    <property type="match status" value="1"/>
</dbReference>
<dbReference type="AlphaFoldDB" id="A0A0U2WRM7"/>
<evidence type="ECO:0000259" key="1">
    <source>
        <dbReference type="Pfam" id="PF19289"/>
    </source>
</evidence>
<protein>
    <recommendedName>
        <fullName evidence="1">Metalloprotease TldD/E C-terminal domain-containing protein</fullName>
    </recommendedName>
</protein>
<dbReference type="GeneID" id="14551527"/>
<dbReference type="OrthoDB" id="84520at2157"/>
<accession>A0A0U2WRM7</accession>
<dbReference type="RefSeq" id="WP_011277877.1">
    <property type="nucleotide sequence ID" value="NZ_BHWZ01000002.1"/>
</dbReference>
<dbReference type="OMA" id="YSGQWAF"/>
<dbReference type="PANTHER" id="PTHR43666">
    <property type="entry name" value="TLDD PROTEIN"/>
    <property type="match status" value="1"/>
</dbReference>
<dbReference type="PaxDb" id="1435377-SUSAZ_04705"/>
<dbReference type="InterPro" id="IPR036059">
    <property type="entry name" value="TldD/PmbA_sf"/>
</dbReference>
<dbReference type="EMBL" id="CP013694">
    <property type="protein sequence ID" value="ALU28738.1"/>
    <property type="molecule type" value="Genomic_DNA"/>
</dbReference>
<organism evidence="2 5">
    <name type="scientific">Sulfolobus acidocaldarius</name>
    <dbReference type="NCBI Taxonomy" id="2285"/>
    <lineage>
        <taxon>Archaea</taxon>
        <taxon>Thermoproteota</taxon>
        <taxon>Thermoprotei</taxon>
        <taxon>Sulfolobales</taxon>
        <taxon>Sulfolobaceae</taxon>
        <taxon>Sulfolobus</taxon>
    </lineage>
</organism>
<name>A0A0U2WRM7_9CREN</name>
<dbReference type="GO" id="GO:0008237">
    <property type="term" value="F:metallopeptidase activity"/>
    <property type="evidence" value="ECO:0007669"/>
    <property type="project" value="InterPro"/>
</dbReference>
<dbReference type="InterPro" id="IPR035068">
    <property type="entry name" value="TldD/PmbA_N"/>
</dbReference>
<dbReference type="EMBL" id="CP013695">
    <property type="protein sequence ID" value="ALU31457.1"/>
    <property type="molecule type" value="Genomic_DNA"/>
</dbReference>
<evidence type="ECO:0000313" key="3">
    <source>
        <dbReference type="EMBL" id="ALU31457.1"/>
    </source>
</evidence>
<gene>
    <name evidence="2" type="ORF">ATY89_01370</name>
    <name evidence="3" type="ORF">ATZ20_04405</name>
</gene>
<evidence type="ECO:0000313" key="2">
    <source>
        <dbReference type="EMBL" id="ALU28738.1"/>
    </source>
</evidence>
<proteinExistence type="predicted"/>